<feature type="domain" description="MOFRL-associated" evidence="2">
    <location>
        <begin position="39"/>
        <end position="240"/>
    </location>
</feature>
<dbReference type="Gene3D" id="3.40.1480.10">
    <property type="entry name" value="MOFRL domain"/>
    <property type="match status" value="1"/>
</dbReference>
<evidence type="ECO:0000313" key="3">
    <source>
        <dbReference type="EMBL" id="AIA31899.1"/>
    </source>
</evidence>
<dbReference type="InterPro" id="IPR039760">
    <property type="entry name" value="MOFRL_protein"/>
</dbReference>
<evidence type="ECO:0000259" key="2">
    <source>
        <dbReference type="Pfam" id="PF13660"/>
    </source>
</evidence>
<protein>
    <recommendedName>
        <fullName evidence="5">Hydroxypyruvate reductase</fullName>
    </recommendedName>
</protein>
<evidence type="ECO:0000313" key="4">
    <source>
        <dbReference type="Proteomes" id="UP000027059"/>
    </source>
</evidence>
<dbReference type="Pfam" id="PF05161">
    <property type="entry name" value="MOFRL"/>
    <property type="match status" value="1"/>
</dbReference>
<dbReference type="RefSeq" id="WP_038505859.1">
    <property type="nucleotide sequence ID" value="NZ_CP007243.1"/>
</dbReference>
<dbReference type="Gene3D" id="3.40.50.10180">
    <property type="entry name" value="Glycerate kinase, MOFRL-like N-terminal domain"/>
    <property type="match status" value="1"/>
</dbReference>
<dbReference type="Proteomes" id="UP000027059">
    <property type="component" value="Chromosome"/>
</dbReference>
<dbReference type="GO" id="GO:0008887">
    <property type="term" value="F:glycerate kinase activity"/>
    <property type="evidence" value="ECO:0007669"/>
    <property type="project" value="InterPro"/>
</dbReference>
<sequence>MTVPPDLRTFQSDLIPRLRTLLGEIQPSALLESSENPLYPPSKEHPEFLLAVGKASKGMAEALAEKRSIPPDRVLVILPSGYPSPERYGWRTGNHPDPGEDSLNAAEAALDFVGNIPPGGVLLFALSGGTSSLLCKPARGISLAQKKNLIGLLMRKGAPIHILNTVRTHLSLIKGGELLRNFRGQHVHTVLLSDVPCQSAGIVGSGPTVFCQRDGKKTLSILEEWLDPEDIPDCVRQHLETLPPLSPPPLSREPLHVLGDSGVVLKKAAEVLSFSGHRIHRLTHCLSGESRVQGERIGDHIRDIADRKPGNHLFLASGECTVTLGKTHGRGGRALELGIACGLSLKNYKTIVGALATDGMDGNSGYSGVLLESALFRQKEMEKKGLRCLETHDTASFVHEEEIGLSFGPSGTNLNDLLFVYLFPSTEALPT</sequence>
<reference evidence="3 4" key="2">
    <citation type="journal article" date="2015" name="Biomed. Res. Int.">
        <title>Effects of Arsenite Resistance on the Growth and Functional Gene Expression of Leptospirillum ferriphilum and Acidithiobacillus thiooxidans in Pure Culture and Coculture.</title>
        <authorList>
            <person name="Jiang H."/>
            <person name="Liang Y."/>
            <person name="Yin H."/>
            <person name="Xiao Y."/>
            <person name="Guo X."/>
            <person name="Xu Y."/>
            <person name="Hu Q."/>
            <person name="Liu H."/>
            <person name="Liu X."/>
        </authorList>
    </citation>
    <scope>NUCLEOTIDE SEQUENCE [LARGE SCALE GENOMIC DNA]</scope>
    <source>
        <strain evidence="3 4">YSK</strain>
    </source>
</reference>
<name>A0A059XTF8_9BACT</name>
<dbReference type="SUPFAM" id="SSF82544">
    <property type="entry name" value="GckA/TtuD-like"/>
    <property type="match status" value="1"/>
</dbReference>
<gene>
    <name evidence="3" type="ORF">Y981_09795</name>
</gene>
<dbReference type="AlphaFoldDB" id="A0A059XTF8"/>
<dbReference type="OrthoDB" id="9766552at2"/>
<dbReference type="Pfam" id="PF13660">
    <property type="entry name" value="DUF4147"/>
    <property type="match status" value="1"/>
</dbReference>
<feature type="domain" description="MOFRL" evidence="1">
    <location>
        <begin position="313"/>
        <end position="416"/>
    </location>
</feature>
<reference evidence="4" key="1">
    <citation type="submission" date="2014-02" db="EMBL/GenBank/DDBJ databases">
        <title>Complete genome sequence and comparative genomic analysis of the nitrogen-fixing bacterium Leptospirillum ferriphilum YSK.</title>
        <authorList>
            <person name="Guo X."/>
            <person name="Yin H."/>
            <person name="Liang Y."/>
            <person name="Hu Q."/>
            <person name="Ma L."/>
            <person name="Xiao Y."/>
            <person name="Zhang X."/>
            <person name="Qiu G."/>
            <person name="Liu X."/>
        </authorList>
    </citation>
    <scope>NUCLEOTIDE SEQUENCE [LARGE SCALE GENOMIC DNA]</scope>
    <source>
        <strain evidence="4">YSK</strain>
    </source>
</reference>
<evidence type="ECO:0008006" key="5">
    <source>
        <dbReference type="Google" id="ProtNLM"/>
    </source>
</evidence>
<proteinExistence type="predicted"/>
<keyword evidence="4" id="KW-1185">Reference proteome</keyword>
<dbReference type="InterPro" id="IPR025286">
    <property type="entry name" value="MOFRL_assoc_dom"/>
</dbReference>
<dbReference type="HOGENOM" id="CLU_032279_1_0_0"/>
<dbReference type="PANTHER" id="PTHR12227:SF0">
    <property type="entry name" value="GLYCERATE KINASE"/>
    <property type="match status" value="1"/>
</dbReference>
<dbReference type="InterPro" id="IPR007835">
    <property type="entry name" value="MOFRL"/>
</dbReference>
<organism evidence="3 4">
    <name type="scientific">Leptospirillum ferriphilum YSK</name>
    <dbReference type="NCBI Taxonomy" id="1441628"/>
    <lineage>
        <taxon>Bacteria</taxon>
        <taxon>Pseudomonadati</taxon>
        <taxon>Nitrospirota</taxon>
        <taxon>Nitrospiria</taxon>
        <taxon>Nitrospirales</taxon>
        <taxon>Nitrospiraceae</taxon>
        <taxon>Leptospirillum</taxon>
    </lineage>
</organism>
<dbReference type="EMBL" id="CP007243">
    <property type="protein sequence ID" value="AIA31899.1"/>
    <property type="molecule type" value="Genomic_DNA"/>
</dbReference>
<dbReference type="InterPro" id="IPR037035">
    <property type="entry name" value="GK-like_C_sf"/>
</dbReference>
<evidence type="ECO:0000259" key="1">
    <source>
        <dbReference type="Pfam" id="PF05161"/>
    </source>
</evidence>
<dbReference type="InterPro" id="IPR038614">
    <property type="entry name" value="GK_N_sf"/>
</dbReference>
<dbReference type="PANTHER" id="PTHR12227">
    <property type="entry name" value="GLYCERATE KINASE"/>
    <property type="match status" value="1"/>
</dbReference>
<accession>A0A059XTF8</accession>
<dbReference type="KEGG" id="lfp:Y981_09795"/>
<dbReference type="GO" id="GO:0005737">
    <property type="term" value="C:cytoplasm"/>
    <property type="evidence" value="ECO:0007669"/>
    <property type="project" value="TreeGrafter"/>
</dbReference>